<proteinExistence type="predicted"/>
<keyword evidence="3" id="KW-1185">Reference proteome</keyword>
<reference evidence="2" key="1">
    <citation type="journal article" date="2023" name="Mol. Phylogenet. Evol.">
        <title>Genome-scale phylogeny and comparative genomics of the fungal order Sordariales.</title>
        <authorList>
            <person name="Hensen N."/>
            <person name="Bonometti L."/>
            <person name="Westerberg I."/>
            <person name="Brannstrom I.O."/>
            <person name="Guillou S."/>
            <person name="Cros-Aarteil S."/>
            <person name="Calhoun S."/>
            <person name="Haridas S."/>
            <person name="Kuo A."/>
            <person name="Mondo S."/>
            <person name="Pangilinan J."/>
            <person name="Riley R."/>
            <person name="LaButti K."/>
            <person name="Andreopoulos B."/>
            <person name="Lipzen A."/>
            <person name="Chen C."/>
            <person name="Yan M."/>
            <person name="Daum C."/>
            <person name="Ng V."/>
            <person name="Clum A."/>
            <person name="Steindorff A."/>
            <person name="Ohm R.A."/>
            <person name="Martin F."/>
            <person name="Silar P."/>
            <person name="Natvig D.O."/>
            <person name="Lalanne C."/>
            <person name="Gautier V."/>
            <person name="Ament-Velasquez S.L."/>
            <person name="Kruys A."/>
            <person name="Hutchinson M.I."/>
            <person name="Powell A.J."/>
            <person name="Barry K."/>
            <person name="Miller A.N."/>
            <person name="Grigoriev I.V."/>
            <person name="Debuchy R."/>
            <person name="Gladieux P."/>
            <person name="Hiltunen Thoren M."/>
            <person name="Johannesson H."/>
        </authorList>
    </citation>
    <scope>NUCLEOTIDE SEQUENCE</scope>
    <source>
        <strain evidence="2">CBS 232.78</strain>
    </source>
</reference>
<name>A0AAE0NH25_9PEZI</name>
<dbReference type="EMBL" id="JAULSW010000005">
    <property type="protein sequence ID" value="KAK3381330.1"/>
    <property type="molecule type" value="Genomic_DNA"/>
</dbReference>
<dbReference type="AlphaFoldDB" id="A0AAE0NH25"/>
<comment type="caution">
    <text evidence="2">The sequence shown here is derived from an EMBL/GenBank/DDBJ whole genome shotgun (WGS) entry which is preliminary data.</text>
</comment>
<sequence>MTKILVAYITECSLVEVKIYIRNTLAAVINLLADTSRSITKLQTVSIQHLLLSRSFFRKSRPRVIFLQFSLITPTLRRMAQGVNNAPDFIKREESPTPLPLRSVPLRDDRTHYAAKPTIDTIWVNSVSILEITLPKVFVSNCPISVSYAHDATKPNHDGRQHTISASILQFLLKPEDNRFARWAESDEAVYVSLEFRLNNKSQHPVFTTRHRLISDDHCGVVFVHALDWAQNLVDHVDGLARAQETARLAAQHQAAQREQQQATRSCCAPSMTTTMAQCRCDTATRWGSPPHPMMAMWAMAMMMRHQSHHNNINDVNNAGRFPERRPIRQRRNQAASREGQWSPTSCEDEQKQHKRQMCAQLMESYRLHAESRFMNSGDTQQLLQVMQWAANRGGGGGGASRPLPRGARVGVGGGGISKLNRKRSLSSRGSS</sequence>
<protein>
    <submittedName>
        <fullName evidence="2">Uncharacterized protein</fullName>
    </submittedName>
</protein>
<reference evidence="2" key="2">
    <citation type="submission" date="2023-06" db="EMBL/GenBank/DDBJ databases">
        <authorList>
            <consortium name="Lawrence Berkeley National Laboratory"/>
            <person name="Haridas S."/>
            <person name="Hensen N."/>
            <person name="Bonometti L."/>
            <person name="Westerberg I."/>
            <person name="Brannstrom I.O."/>
            <person name="Guillou S."/>
            <person name="Cros-Aarteil S."/>
            <person name="Calhoun S."/>
            <person name="Kuo A."/>
            <person name="Mondo S."/>
            <person name="Pangilinan J."/>
            <person name="Riley R."/>
            <person name="LaButti K."/>
            <person name="Andreopoulos B."/>
            <person name="Lipzen A."/>
            <person name="Chen C."/>
            <person name="Yanf M."/>
            <person name="Daum C."/>
            <person name="Ng V."/>
            <person name="Clum A."/>
            <person name="Steindorff A."/>
            <person name="Ohm R."/>
            <person name="Martin F."/>
            <person name="Silar P."/>
            <person name="Natvig D."/>
            <person name="Lalanne C."/>
            <person name="Gautier V."/>
            <person name="Ament-velasquez S.L."/>
            <person name="Kruys A."/>
            <person name="Hutchinson M.I."/>
            <person name="Powell A.J."/>
            <person name="Barry K."/>
            <person name="Miller A.N."/>
            <person name="Grigoriev I.V."/>
            <person name="Debuchy R."/>
            <person name="Gladieux P."/>
            <person name="Thoren M.H."/>
            <person name="Johannesson H."/>
        </authorList>
    </citation>
    <scope>NUCLEOTIDE SEQUENCE</scope>
    <source>
        <strain evidence="2">CBS 232.78</strain>
    </source>
</reference>
<feature type="region of interest" description="Disordered" evidence="1">
    <location>
        <begin position="316"/>
        <end position="353"/>
    </location>
</feature>
<evidence type="ECO:0000256" key="1">
    <source>
        <dbReference type="SAM" id="MobiDB-lite"/>
    </source>
</evidence>
<feature type="region of interest" description="Disordered" evidence="1">
    <location>
        <begin position="393"/>
        <end position="432"/>
    </location>
</feature>
<gene>
    <name evidence="2" type="ORF">B0H63DRAFT_200730</name>
</gene>
<evidence type="ECO:0000313" key="3">
    <source>
        <dbReference type="Proteomes" id="UP001285441"/>
    </source>
</evidence>
<accession>A0AAE0NH25</accession>
<evidence type="ECO:0000313" key="2">
    <source>
        <dbReference type="EMBL" id="KAK3381330.1"/>
    </source>
</evidence>
<dbReference type="Proteomes" id="UP001285441">
    <property type="component" value="Unassembled WGS sequence"/>
</dbReference>
<organism evidence="2 3">
    <name type="scientific">Podospora didyma</name>
    <dbReference type="NCBI Taxonomy" id="330526"/>
    <lineage>
        <taxon>Eukaryota</taxon>
        <taxon>Fungi</taxon>
        <taxon>Dikarya</taxon>
        <taxon>Ascomycota</taxon>
        <taxon>Pezizomycotina</taxon>
        <taxon>Sordariomycetes</taxon>
        <taxon>Sordariomycetidae</taxon>
        <taxon>Sordariales</taxon>
        <taxon>Podosporaceae</taxon>
        <taxon>Podospora</taxon>
    </lineage>
</organism>
<feature type="compositionally biased region" description="Polar residues" evidence="1">
    <location>
        <begin position="333"/>
        <end position="346"/>
    </location>
</feature>